<dbReference type="InterPro" id="IPR010982">
    <property type="entry name" value="Lambda_DNA-bd_dom_sf"/>
</dbReference>
<organism evidence="8 9">
    <name type="scientific">Kutzneria buriramensis</name>
    <dbReference type="NCBI Taxonomy" id="1045776"/>
    <lineage>
        <taxon>Bacteria</taxon>
        <taxon>Bacillati</taxon>
        <taxon>Actinomycetota</taxon>
        <taxon>Actinomycetes</taxon>
        <taxon>Pseudonocardiales</taxon>
        <taxon>Pseudonocardiaceae</taxon>
        <taxon>Kutzneria</taxon>
    </lineage>
</organism>
<dbReference type="PANTHER" id="PTHR35807:SF1">
    <property type="entry name" value="TRANSCRIPTIONAL REGULATOR REDD"/>
    <property type="match status" value="1"/>
</dbReference>
<dbReference type="InterPro" id="IPR001867">
    <property type="entry name" value="OmpR/PhoB-type_DNA-bd"/>
</dbReference>
<feature type="domain" description="HTH cro/C1-type" evidence="6">
    <location>
        <begin position="12"/>
        <end position="46"/>
    </location>
</feature>
<dbReference type="SUPFAM" id="SSF47413">
    <property type="entry name" value="lambda repressor-like DNA-binding domains"/>
    <property type="match status" value="1"/>
</dbReference>
<dbReference type="GO" id="GO:0006355">
    <property type="term" value="P:regulation of DNA-templated transcription"/>
    <property type="evidence" value="ECO:0007669"/>
    <property type="project" value="InterPro"/>
</dbReference>
<keyword evidence="9" id="KW-1185">Reference proteome</keyword>
<protein>
    <submittedName>
        <fullName evidence="8">Transcriptional activator</fullName>
    </submittedName>
</protein>
<dbReference type="CDD" id="cd00093">
    <property type="entry name" value="HTH_XRE"/>
    <property type="match status" value="1"/>
</dbReference>
<dbReference type="InterPro" id="IPR016032">
    <property type="entry name" value="Sig_transdc_resp-reg_C-effctor"/>
</dbReference>
<dbReference type="PANTHER" id="PTHR35807">
    <property type="entry name" value="TRANSCRIPTIONAL REGULATOR REDD-RELATED"/>
    <property type="match status" value="1"/>
</dbReference>
<dbReference type="EMBL" id="QUNO01000009">
    <property type="protein sequence ID" value="REH43864.1"/>
    <property type="molecule type" value="Genomic_DNA"/>
</dbReference>
<evidence type="ECO:0000256" key="3">
    <source>
        <dbReference type="ARBA" id="ARBA00023125"/>
    </source>
</evidence>
<gene>
    <name evidence="8" type="ORF">BCF44_109410</name>
</gene>
<evidence type="ECO:0000259" key="7">
    <source>
        <dbReference type="PROSITE" id="PS51755"/>
    </source>
</evidence>
<proteinExistence type="inferred from homology"/>
<dbReference type="Gene3D" id="1.25.40.10">
    <property type="entry name" value="Tetratricopeptide repeat domain"/>
    <property type="match status" value="1"/>
</dbReference>
<evidence type="ECO:0000313" key="9">
    <source>
        <dbReference type="Proteomes" id="UP000256269"/>
    </source>
</evidence>
<evidence type="ECO:0000256" key="4">
    <source>
        <dbReference type="ARBA" id="ARBA00023163"/>
    </source>
</evidence>
<feature type="DNA-binding region" description="OmpR/PhoB-type" evidence="5">
    <location>
        <begin position="63"/>
        <end position="161"/>
    </location>
</feature>
<dbReference type="SUPFAM" id="SSF48452">
    <property type="entry name" value="TPR-like"/>
    <property type="match status" value="1"/>
</dbReference>
<dbReference type="Gene3D" id="1.10.260.40">
    <property type="entry name" value="lambda repressor-like DNA-binding domains"/>
    <property type="match status" value="1"/>
</dbReference>
<dbReference type="Pfam" id="PF03704">
    <property type="entry name" value="BTAD"/>
    <property type="match status" value="1"/>
</dbReference>
<evidence type="ECO:0000313" key="8">
    <source>
        <dbReference type="EMBL" id="REH43864.1"/>
    </source>
</evidence>
<dbReference type="PROSITE" id="PS51755">
    <property type="entry name" value="OMPR_PHOB"/>
    <property type="match status" value="1"/>
</dbReference>
<evidence type="ECO:0000256" key="5">
    <source>
        <dbReference type="PROSITE-ProRule" id="PRU01091"/>
    </source>
</evidence>
<evidence type="ECO:0000259" key="6">
    <source>
        <dbReference type="PROSITE" id="PS50943"/>
    </source>
</evidence>
<dbReference type="SMART" id="SM00530">
    <property type="entry name" value="HTH_XRE"/>
    <property type="match status" value="1"/>
</dbReference>
<comment type="similarity">
    <text evidence="1">Belongs to the AfsR/DnrI/RedD regulatory family.</text>
</comment>
<dbReference type="InterPro" id="IPR011990">
    <property type="entry name" value="TPR-like_helical_dom_sf"/>
</dbReference>
<dbReference type="Pfam" id="PF13560">
    <property type="entry name" value="HTH_31"/>
    <property type="match status" value="1"/>
</dbReference>
<dbReference type="Proteomes" id="UP000256269">
    <property type="component" value="Unassembled WGS sequence"/>
</dbReference>
<dbReference type="InterPro" id="IPR036388">
    <property type="entry name" value="WH-like_DNA-bd_sf"/>
</dbReference>
<dbReference type="InterPro" id="IPR005158">
    <property type="entry name" value="BTAD"/>
</dbReference>
<evidence type="ECO:0000256" key="1">
    <source>
        <dbReference type="ARBA" id="ARBA00005820"/>
    </source>
</evidence>
<evidence type="ECO:0000256" key="2">
    <source>
        <dbReference type="ARBA" id="ARBA00023015"/>
    </source>
</evidence>
<dbReference type="SUPFAM" id="SSF46894">
    <property type="entry name" value="C-terminal effector domain of the bipartite response regulators"/>
    <property type="match status" value="1"/>
</dbReference>
<keyword evidence="3 5" id="KW-0238">DNA-binding</keyword>
<keyword evidence="2" id="KW-0805">Transcription regulation</keyword>
<dbReference type="GO" id="GO:0000160">
    <property type="term" value="P:phosphorelay signal transduction system"/>
    <property type="evidence" value="ECO:0007669"/>
    <property type="project" value="InterPro"/>
</dbReference>
<feature type="domain" description="OmpR/PhoB-type" evidence="7">
    <location>
        <begin position="63"/>
        <end position="161"/>
    </location>
</feature>
<dbReference type="Gene3D" id="1.10.10.10">
    <property type="entry name" value="Winged helix-like DNA-binding domain superfamily/Winged helix DNA-binding domain"/>
    <property type="match status" value="1"/>
</dbReference>
<dbReference type="AlphaFoldDB" id="A0A3E0HF15"/>
<accession>A0A3E0HF15</accession>
<reference evidence="8 9" key="1">
    <citation type="submission" date="2018-08" db="EMBL/GenBank/DDBJ databases">
        <title>Genomic Encyclopedia of Archaeal and Bacterial Type Strains, Phase II (KMG-II): from individual species to whole genera.</title>
        <authorList>
            <person name="Goeker M."/>
        </authorList>
    </citation>
    <scope>NUCLEOTIDE SEQUENCE [LARGE SCALE GENOMIC DNA]</scope>
    <source>
        <strain evidence="8 9">DSM 45791</strain>
    </source>
</reference>
<keyword evidence="4" id="KW-0804">Transcription</keyword>
<sequence length="253" mass="27612">MALDDGQFGDSLRTQRQTAGLTQRELAVRAGVSVRAVRYWENGHINTPRMASRQLIQRVLDGAPPRACDRVRIGVLGPLVVHGRSRELGLLRPKAAALFALVAIQPNNEVSRDEIVDVLWDGRPPSSHVRLIRGHGDAVRRMLGPTVDLVSVGRGGYRLRVERDQIDVLEFTALAGRAAAAYSMGDVTRAFELYAASLACWRGSPLVGFDRRLRDHPATVALTARYRAAESVLSSRTVVGMQYSGSTPPTLPA</sequence>
<comment type="caution">
    <text evidence="8">The sequence shown here is derived from an EMBL/GenBank/DDBJ whole genome shotgun (WGS) entry which is preliminary data.</text>
</comment>
<dbReference type="GO" id="GO:0003677">
    <property type="term" value="F:DNA binding"/>
    <property type="evidence" value="ECO:0007669"/>
    <property type="project" value="UniProtKB-UniRule"/>
</dbReference>
<name>A0A3E0HF15_9PSEU</name>
<dbReference type="PROSITE" id="PS50943">
    <property type="entry name" value="HTH_CROC1"/>
    <property type="match status" value="1"/>
</dbReference>
<dbReference type="InterPro" id="IPR001387">
    <property type="entry name" value="Cro/C1-type_HTH"/>
</dbReference>
<dbReference type="InterPro" id="IPR051677">
    <property type="entry name" value="AfsR-DnrI-RedD_regulator"/>
</dbReference>